<proteinExistence type="predicted"/>
<dbReference type="AlphaFoldDB" id="A0A0M3HV16"/>
<feature type="region of interest" description="Disordered" evidence="1">
    <location>
        <begin position="1"/>
        <end position="54"/>
    </location>
</feature>
<name>A0A0M3HV16_ASCLU</name>
<protein>
    <submittedName>
        <fullName evidence="3">Uncharacterized protein</fullName>
    </submittedName>
</protein>
<evidence type="ECO:0000313" key="3">
    <source>
        <dbReference type="WBParaSite" id="ALUE_0000671901-mRNA-1"/>
    </source>
</evidence>
<sequence>MGERNLGRKYNKKYNDNIGKANASGRKTRSLAASDESDDAVSSSHDEDIQKAGGKHPLLLRNSAKKYIIAGMTCCTDIFIRSGALYSKTGFTFTELNESGEKLMIRARRHETDEGAMEPTELRVDGYLRLIPQF</sequence>
<accession>A0A0M3HV16</accession>
<evidence type="ECO:0000256" key="1">
    <source>
        <dbReference type="SAM" id="MobiDB-lite"/>
    </source>
</evidence>
<dbReference type="WBParaSite" id="ALUE_0000671901-mRNA-1">
    <property type="protein sequence ID" value="ALUE_0000671901-mRNA-1"/>
    <property type="gene ID" value="ALUE_0000671901"/>
</dbReference>
<evidence type="ECO:0000313" key="2">
    <source>
        <dbReference type="Proteomes" id="UP000036681"/>
    </source>
</evidence>
<organism evidence="2 3">
    <name type="scientific">Ascaris lumbricoides</name>
    <name type="common">Giant roundworm</name>
    <dbReference type="NCBI Taxonomy" id="6252"/>
    <lineage>
        <taxon>Eukaryota</taxon>
        <taxon>Metazoa</taxon>
        <taxon>Ecdysozoa</taxon>
        <taxon>Nematoda</taxon>
        <taxon>Chromadorea</taxon>
        <taxon>Rhabditida</taxon>
        <taxon>Spirurina</taxon>
        <taxon>Ascaridomorpha</taxon>
        <taxon>Ascaridoidea</taxon>
        <taxon>Ascarididae</taxon>
        <taxon>Ascaris</taxon>
    </lineage>
</organism>
<dbReference type="Proteomes" id="UP000036681">
    <property type="component" value="Unplaced"/>
</dbReference>
<reference evidence="3" key="1">
    <citation type="submission" date="2017-02" db="UniProtKB">
        <authorList>
            <consortium name="WormBaseParasite"/>
        </authorList>
    </citation>
    <scope>IDENTIFICATION</scope>
</reference>
<keyword evidence="2" id="KW-1185">Reference proteome</keyword>